<dbReference type="Proteomes" id="UP000755577">
    <property type="component" value="Unassembled WGS sequence"/>
</dbReference>
<evidence type="ECO:0000313" key="1">
    <source>
        <dbReference type="EMBL" id="MBM2771020.1"/>
    </source>
</evidence>
<dbReference type="PANTHER" id="PTHR11803:SF39">
    <property type="entry name" value="2-IMINOBUTANOATE_2-IMINOPROPANOATE DEAMINASE"/>
    <property type="match status" value="1"/>
</dbReference>
<dbReference type="PANTHER" id="PTHR11803">
    <property type="entry name" value="2-IMINOBUTANOATE/2-IMINOPROPANOATE DEAMINASE RIDA"/>
    <property type="match status" value="1"/>
</dbReference>
<dbReference type="EMBL" id="CABVLY010000005">
    <property type="protein sequence ID" value="VVU49023.1"/>
    <property type="molecule type" value="Genomic_DNA"/>
</dbReference>
<dbReference type="SUPFAM" id="SSF55298">
    <property type="entry name" value="YjgF-like"/>
    <property type="match status" value="1"/>
</dbReference>
<dbReference type="RefSeq" id="WP_096501114.1">
    <property type="nucleotide sequence ID" value="NZ_CABVLY010000005.1"/>
</dbReference>
<protein>
    <submittedName>
        <fullName evidence="2">Putative endoribonuclease</fullName>
    </submittedName>
    <submittedName>
        <fullName evidence="1">RidA family protein</fullName>
    </submittedName>
</protein>
<reference evidence="2 3" key="1">
    <citation type="submission" date="2019-09" db="EMBL/GenBank/DDBJ databases">
        <authorList>
            <person name="Depoorter E."/>
        </authorList>
    </citation>
    <scope>NUCLEOTIDE SEQUENCE [LARGE SCALE GENOMIC DNA]</scope>
    <source>
        <strain evidence="2">LMG 20980</strain>
    </source>
</reference>
<gene>
    <name evidence="2" type="ORF">BAN20980_01722</name>
    <name evidence="1" type="ORF">JQK92_31945</name>
</gene>
<keyword evidence="4" id="KW-1185">Reference proteome</keyword>
<dbReference type="GeneID" id="56499754"/>
<organism evidence="2 3">
    <name type="scientific">Burkholderia anthina</name>
    <dbReference type="NCBI Taxonomy" id="179879"/>
    <lineage>
        <taxon>Bacteria</taxon>
        <taxon>Pseudomonadati</taxon>
        <taxon>Pseudomonadota</taxon>
        <taxon>Betaproteobacteria</taxon>
        <taxon>Burkholderiales</taxon>
        <taxon>Burkholderiaceae</taxon>
        <taxon>Burkholderia</taxon>
        <taxon>Burkholderia cepacia complex</taxon>
    </lineage>
</organism>
<proteinExistence type="predicted"/>
<dbReference type="CDD" id="cd00448">
    <property type="entry name" value="YjgF_YER057c_UK114_family"/>
    <property type="match status" value="1"/>
</dbReference>
<dbReference type="InterPro" id="IPR006175">
    <property type="entry name" value="YjgF/YER057c/UK114"/>
</dbReference>
<dbReference type="EMBL" id="JAFCIQ010000035">
    <property type="protein sequence ID" value="MBM2771020.1"/>
    <property type="molecule type" value="Genomic_DNA"/>
</dbReference>
<dbReference type="Proteomes" id="UP000494201">
    <property type="component" value="Unassembled WGS sequence"/>
</dbReference>
<dbReference type="InterPro" id="IPR035959">
    <property type="entry name" value="RutC-like_sf"/>
</dbReference>
<dbReference type="Gene3D" id="3.30.1330.40">
    <property type="entry name" value="RutC-like"/>
    <property type="match status" value="1"/>
</dbReference>
<sequence length="132" mass="14053">MLQAINPPGATIPGISQAIRVESGQPLYLSGHVPFDAHGNVVGTDHAMQLDQVFRNIAATLYAAGVGFESVARLTLYVRDFDASLLPQIREVRDRWINTACPPASALVGVASLFRPDVLVEVDAFAVVPAAT</sequence>
<evidence type="ECO:0000313" key="3">
    <source>
        <dbReference type="Proteomes" id="UP000494201"/>
    </source>
</evidence>
<name>A0A6P2G5U7_9BURK</name>
<dbReference type="Pfam" id="PF01042">
    <property type="entry name" value="Ribonuc_L-PSP"/>
    <property type="match status" value="1"/>
</dbReference>
<evidence type="ECO:0000313" key="4">
    <source>
        <dbReference type="Proteomes" id="UP000755577"/>
    </source>
</evidence>
<evidence type="ECO:0000313" key="2">
    <source>
        <dbReference type="EMBL" id="VVU49023.1"/>
    </source>
</evidence>
<dbReference type="GO" id="GO:0005829">
    <property type="term" value="C:cytosol"/>
    <property type="evidence" value="ECO:0007669"/>
    <property type="project" value="TreeGrafter"/>
</dbReference>
<dbReference type="AlphaFoldDB" id="A0A6P2G5U7"/>
<reference evidence="1 4" key="2">
    <citation type="submission" date="2021-02" db="EMBL/GenBank/DDBJ databases">
        <title>Draft genome of the type strains Burkholderia anthina DSM16086.</title>
        <authorList>
            <person name="Hertel R."/>
            <person name="Meissner J."/>
            <person name="Poehlein A."/>
            <person name="Daniel R."/>
            <person name="Commichau F.M."/>
        </authorList>
    </citation>
    <scope>NUCLEOTIDE SEQUENCE [LARGE SCALE GENOMIC DNA]</scope>
    <source>
        <strain evidence="1 4">DSM 16086</strain>
    </source>
</reference>
<accession>A0A6P2G5U7</accession>
<dbReference type="GO" id="GO:0019239">
    <property type="term" value="F:deaminase activity"/>
    <property type="evidence" value="ECO:0007669"/>
    <property type="project" value="TreeGrafter"/>
</dbReference>